<feature type="compositionally biased region" description="Low complexity" evidence="1">
    <location>
        <begin position="59"/>
        <end position="77"/>
    </location>
</feature>
<evidence type="ECO:0000313" key="3">
    <source>
        <dbReference type="Proteomes" id="UP000077051"/>
    </source>
</evidence>
<dbReference type="EMBL" id="AMYB01000006">
    <property type="protein sequence ID" value="OAD00819.1"/>
    <property type="molecule type" value="Genomic_DNA"/>
</dbReference>
<dbReference type="Proteomes" id="UP000077051">
    <property type="component" value="Unassembled WGS sequence"/>
</dbReference>
<accession>A0A162QN36</accession>
<evidence type="ECO:0000256" key="1">
    <source>
        <dbReference type="SAM" id="MobiDB-lite"/>
    </source>
</evidence>
<dbReference type="OrthoDB" id="9999611at2759"/>
<comment type="caution">
    <text evidence="2">The sequence shown here is derived from an EMBL/GenBank/DDBJ whole genome shotgun (WGS) entry which is preliminary data.</text>
</comment>
<evidence type="ECO:0000313" key="2">
    <source>
        <dbReference type="EMBL" id="OAD00819.1"/>
    </source>
</evidence>
<sequence>MNSKIDQAVGGIKKAVGDATGNEKMQAEGMAQKTKGQAGKQDMKDRLSGNTNERMGGSLNNNERMGGNLNNDNWGTH</sequence>
<dbReference type="STRING" id="747725.A0A162QN36"/>
<dbReference type="AlphaFoldDB" id="A0A162QN36"/>
<organism evidence="2 3">
    <name type="scientific">Mucor lusitanicus CBS 277.49</name>
    <dbReference type="NCBI Taxonomy" id="747725"/>
    <lineage>
        <taxon>Eukaryota</taxon>
        <taxon>Fungi</taxon>
        <taxon>Fungi incertae sedis</taxon>
        <taxon>Mucoromycota</taxon>
        <taxon>Mucoromycotina</taxon>
        <taxon>Mucoromycetes</taxon>
        <taxon>Mucorales</taxon>
        <taxon>Mucorineae</taxon>
        <taxon>Mucoraceae</taxon>
        <taxon>Mucor</taxon>
    </lineage>
</organism>
<feature type="region of interest" description="Disordered" evidence="1">
    <location>
        <begin position="1"/>
        <end position="77"/>
    </location>
</feature>
<dbReference type="InterPro" id="IPR036629">
    <property type="entry name" value="YjbJ_sf"/>
</dbReference>
<reference evidence="2 3" key="1">
    <citation type="submission" date="2015-06" db="EMBL/GenBank/DDBJ databases">
        <title>Expansion of signal transduction pathways in fungi by whole-genome duplication.</title>
        <authorList>
            <consortium name="DOE Joint Genome Institute"/>
            <person name="Corrochano L.M."/>
            <person name="Kuo A."/>
            <person name="Marcet-Houben M."/>
            <person name="Polaino S."/>
            <person name="Salamov A."/>
            <person name="Villalobos J.M."/>
            <person name="Alvarez M.I."/>
            <person name="Avalos J."/>
            <person name="Benito E.P."/>
            <person name="Benoit I."/>
            <person name="Burger G."/>
            <person name="Camino L.P."/>
            <person name="Canovas D."/>
            <person name="Cerda-Olmedo E."/>
            <person name="Cheng J.-F."/>
            <person name="Dominguez A."/>
            <person name="Elias M."/>
            <person name="Eslava A.P."/>
            <person name="Glaser F."/>
            <person name="Grimwood J."/>
            <person name="Gutierrez G."/>
            <person name="Heitman J."/>
            <person name="Henrissat B."/>
            <person name="Iturriaga E.A."/>
            <person name="Lang B.F."/>
            <person name="Lavin J.L."/>
            <person name="Lee S."/>
            <person name="Li W."/>
            <person name="Lindquist E."/>
            <person name="Lopez-Garcia S."/>
            <person name="Luque E.M."/>
            <person name="Marcos A.T."/>
            <person name="Martin J."/>
            <person name="Mccluskey K."/>
            <person name="Medina H.R."/>
            <person name="Miralles-Duran A."/>
            <person name="Miyazaki A."/>
            <person name="Munoz-Torres E."/>
            <person name="Oguiza J.A."/>
            <person name="Ohm R."/>
            <person name="Olmedo M."/>
            <person name="Orejas M."/>
            <person name="Ortiz-Castellanos L."/>
            <person name="Pisabarro A.G."/>
            <person name="Rodriguez-Romero J."/>
            <person name="Ruiz-Herrera J."/>
            <person name="Ruiz-Vazquez R."/>
            <person name="Sanz C."/>
            <person name="Schackwitz W."/>
            <person name="Schmutz J."/>
            <person name="Shahriari M."/>
            <person name="Shelest E."/>
            <person name="Silva-Franco F."/>
            <person name="Soanes D."/>
            <person name="Syed K."/>
            <person name="Tagua V.G."/>
            <person name="Talbot N.J."/>
            <person name="Thon M."/>
            <person name="De Vries R.P."/>
            <person name="Wiebenga A."/>
            <person name="Yadav J.S."/>
            <person name="Braun E.L."/>
            <person name="Baker S."/>
            <person name="Garre V."/>
            <person name="Horwitz B."/>
            <person name="Torres-Martinez S."/>
            <person name="Idnurm A."/>
            <person name="Herrera-Estrella A."/>
            <person name="Gabaldon T."/>
            <person name="Grigoriev I.V."/>
        </authorList>
    </citation>
    <scope>NUCLEOTIDE SEQUENCE [LARGE SCALE GENOMIC DNA]</scope>
    <source>
        <strain evidence="2 3">CBS 277.49</strain>
    </source>
</reference>
<proteinExistence type="predicted"/>
<dbReference type="SUPFAM" id="SSF69047">
    <property type="entry name" value="Hypothetical protein YjbJ"/>
    <property type="match status" value="1"/>
</dbReference>
<protein>
    <submittedName>
        <fullName evidence="2">Uncharacterized protein</fullName>
    </submittedName>
</protein>
<keyword evidence="3" id="KW-1185">Reference proteome</keyword>
<gene>
    <name evidence="2" type="ORF">MUCCIDRAFT_112233</name>
</gene>
<name>A0A162QN36_MUCCL</name>
<dbReference type="VEuPathDB" id="FungiDB:MUCCIDRAFT_112233"/>